<reference evidence="2 3" key="1">
    <citation type="journal article" date="2023" name="Mol. Phylogenet. Evol.">
        <title>Genome-scale phylogeny and comparative genomics of the fungal order Sordariales.</title>
        <authorList>
            <person name="Hensen N."/>
            <person name="Bonometti L."/>
            <person name="Westerberg I."/>
            <person name="Brannstrom I.O."/>
            <person name="Guillou S."/>
            <person name="Cros-Aarteil S."/>
            <person name="Calhoun S."/>
            <person name="Haridas S."/>
            <person name="Kuo A."/>
            <person name="Mondo S."/>
            <person name="Pangilinan J."/>
            <person name="Riley R."/>
            <person name="LaButti K."/>
            <person name="Andreopoulos B."/>
            <person name="Lipzen A."/>
            <person name="Chen C."/>
            <person name="Yan M."/>
            <person name="Daum C."/>
            <person name="Ng V."/>
            <person name="Clum A."/>
            <person name="Steindorff A."/>
            <person name="Ohm R.A."/>
            <person name="Martin F."/>
            <person name="Silar P."/>
            <person name="Natvig D.O."/>
            <person name="Lalanne C."/>
            <person name="Gautier V."/>
            <person name="Ament-Velasquez S.L."/>
            <person name="Kruys A."/>
            <person name="Hutchinson M.I."/>
            <person name="Powell A.J."/>
            <person name="Barry K."/>
            <person name="Miller A.N."/>
            <person name="Grigoriev I.V."/>
            <person name="Debuchy R."/>
            <person name="Gladieux P."/>
            <person name="Hiltunen Thoren M."/>
            <person name="Johannesson H."/>
        </authorList>
    </citation>
    <scope>NUCLEOTIDE SEQUENCE [LARGE SCALE GENOMIC DNA]</scope>
    <source>
        <strain evidence="2 3">FGSC 10403</strain>
    </source>
</reference>
<dbReference type="RefSeq" id="XP_062695852.1">
    <property type="nucleotide sequence ID" value="XM_062838699.1"/>
</dbReference>
<protein>
    <submittedName>
        <fullName evidence="2">Uncharacterized protein</fullName>
    </submittedName>
</protein>
<proteinExistence type="predicted"/>
<feature type="compositionally biased region" description="Basic residues" evidence="1">
    <location>
        <begin position="94"/>
        <end position="106"/>
    </location>
</feature>
<comment type="caution">
    <text evidence="2">The sequence shown here is derived from an EMBL/GenBank/DDBJ whole genome shotgun (WGS) entry which is preliminary data.</text>
</comment>
<dbReference type="EMBL" id="JAULSX010000002">
    <property type="protein sequence ID" value="KAK3497588.1"/>
    <property type="molecule type" value="Genomic_DNA"/>
</dbReference>
<feature type="region of interest" description="Disordered" evidence="1">
    <location>
        <begin position="82"/>
        <end position="106"/>
    </location>
</feature>
<dbReference type="GeneID" id="87876321"/>
<dbReference type="AlphaFoldDB" id="A0AAJ0MU26"/>
<keyword evidence="3" id="KW-1185">Reference proteome</keyword>
<gene>
    <name evidence="2" type="ORF">B0T23DRAFT_402700</name>
</gene>
<evidence type="ECO:0000313" key="3">
    <source>
        <dbReference type="Proteomes" id="UP001285908"/>
    </source>
</evidence>
<sequence>MADGFAQIFPSAKPPGSHHHFPNTQLWKQEACKANDPELAMPSPYSGFGCVPSRNAQQHEFRLYVVLQEGCAAPRQALKRFGPTALRAGGQAGRGRRQPTLRRTER</sequence>
<accession>A0AAJ0MU26</accession>
<feature type="region of interest" description="Disordered" evidence="1">
    <location>
        <begin position="1"/>
        <end position="23"/>
    </location>
</feature>
<evidence type="ECO:0000313" key="2">
    <source>
        <dbReference type="EMBL" id="KAK3497588.1"/>
    </source>
</evidence>
<name>A0AAJ0MU26_9PEZI</name>
<organism evidence="2 3">
    <name type="scientific">Neurospora hispaniola</name>
    <dbReference type="NCBI Taxonomy" id="588809"/>
    <lineage>
        <taxon>Eukaryota</taxon>
        <taxon>Fungi</taxon>
        <taxon>Dikarya</taxon>
        <taxon>Ascomycota</taxon>
        <taxon>Pezizomycotina</taxon>
        <taxon>Sordariomycetes</taxon>
        <taxon>Sordariomycetidae</taxon>
        <taxon>Sordariales</taxon>
        <taxon>Sordariaceae</taxon>
        <taxon>Neurospora</taxon>
    </lineage>
</organism>
<evidence type="ECO:0000256" key="1">
    <source>
        <dbReference type="SAM" id="MobiDB-lite"/>
    </source>
</evidence>
<dbReference type="Proteomes" id="UP001285908">
    <property type="component" value="Unassembled WGS sequence"/>
</dbReference>